<dbReference type="PROSITE" id="PS51123">
    <property type="entry name" value="OMPA_2"/>
    <property type="match status" value="2"/>
</dbReference>
<organism evidence="5 6">
    <name type="scientific">Polarella glacialis</name>
    <name type="common">Dinoflagellate</name>
    <dbReference type="NCBI Taxonomy" id="89957"/>
    <lineage>
        <taxon>Eukaryota</taxon>
        <taxon>Sar</taxon>
        <taxon>Alveolata</taxon>
        <taxon>Dinophyceae</taxon>
        <taxon>Suessiales</taxon>
        <taxon>Suessiaceae</taxon>
        <taxon>Polarella</taxon>
    </lineage>
</organism>
<evidence type="ECO:0000256" key="2">
    <source>
        <dbReference type="SAM" id="MobiDB-lite"/>
    </source>
</evidence>
<dbReference type="EMBL" id="CAJNNW010009119">
    <property type="protein sequence ID" value="CAE8650708.1"/>
    <property type="molecule type" value="Genomic_DNA"/>
</dbReference>
<dbReference type="InterPro" id="IPR006665">
    <property type="entry name" value="OmpA-like"/>
</dbReference>
<name>A0A813ID62_POLGL</name>
<feature type="domain" description="OmpA-like" evidence="4">
    <location>
        <begin position="250"/>
        <end position="363"/>
    </location>
</feature>
<feature type="domain" description="OmpA-like" evidence="4">
    <location>
        <begin position="358"/>
        <end position="475"/>
    </location>
</feature>
<evidence type="ECO:0000259" key="4">
    <source>
        <dbReference type="PROSITE" id="PS51123"/>
    </source>
</evidence>
<proteinExistence type="predicted"/>
<gene>
    <name evidence="5" type="ORF">PGLA2088_LOCUS8500</name>
</gene>
<comment type="caution">
    <text evidence="5">The sequence shown here is derived from an EMBL/GenBank/DDBJ whole genome shotgun (WGS) entry which is preliminary data.</text>
</comment>
<feature type="chain" id="PRO_5032714058" description="OmpA-like domain-containing protein" evidence="3">
    <location>
        <begin position="17"/>
        <end position="583"/>
    </location>
</feature>
<feature type="region of interest" description="Disordered" evidence="2">
    <location>
        <begin position="73"/>
        <end position="96"/>
    </location>
</feature>
<evidence type="ECO:0000313" key="6">
    <source>
        <dbReference type="Proteomes" id="UP000626109"/>
    </source>
</evidence>
<dbReference type="Gene3D" id="1.20.920.20">
    <property type="match status" value="1"/>
</dbReference>
<dbReference type="Gene3D" id="3.30.1330.60">
    <property type="entry name" value="OmpA-like domain"/>
    <property type="match status" value="2"/>
</dbReference>
<dbReference type="InterPro" id="IPR036737">
    <property type="entry name" value="OmpA-like_sf"/>
</dbReference>
<protein>
    <recommendedName>
        <fullName evidence="4">OmpA-like domain-containing protein</fullName>
    </recommendedName>
</protein>
<reference evidence="5" key="1">
    <citation type="submission" date="2021-02" db="EMBL/GenBank/DDBJ databases">
        <authorList>
            <person name="Dougan E. K."/>
            <person name="Rhodes N."/>
            <person name="Thang M."/>
            <person name="Chan C."/>
        </authorList>
    </citation>
    <scope>NUCLEOTIDE SEQUENCE</scope>
</reference>
<feature type="region of interest" description="Disordered" evidence="2">
    <location>
        <begin position="31"/>
        <end position="58"/>
    </location>
</feature>
<dbReference type="AlphaFoldDB" id="A0A813ID62"/>
<evidence type="ECO:0000256" key="1">
    <source>
        <dbReference type="SAM" id="Coils"/>
    </source>
</evidence>
<sequence length="583" mass="61999">MDRGVLHPLLAFPALAALVARSVVDTAEELGGIGEGGTSVEATGEEFPPSPSISRRSVSKTSAASRNAAKLLEALPTPSGDEAASPRTPASKWGRVQKPLSIRGSLSGASALLGDGERLTVEAVTFASQAVGALFKWVLAQRRYAKAAEDAGQASEQAAATSSKEAEDCQQRVAEAASALDEERRKWEADAAELDAAGIAANEAEQKAESAEQVVHQLSSAAAIPEARAEEAPQAEENLFEALRSRSVAVPEVEVEIRERVTFSAGSALMSSFATRALHGVVGVMRRHGDLIICVEGHCRPDEADSLSSERANRVLEELVKQGVPRHRLRAVGFGSSFSEEPEVENLGRSGAARVEFGVIQEISIKGTVQFGPCSDRLAGASEPLLQGVAALLLARPCLRVRVEGHTDNSPFFGGNLELAEGRAQSVVAALGRAGVAEERLVPVGFGEKLPRVSNATSEGKAKNRRVEFHILHRETVRGLQQLLGGREQGPARPRPFGMVDAAAVRQLVRTATGEGGVALASPIRRAAADVLRRLGADWQTQRLLHLASRREDPTRCPLARLPGDCVRRILQLYFLLGCFSPP</sequence>
<dbReference type="PANTHER" id="PTHR30329">
    <property type="entry name" value="STATOR ELEMENT OF FLAGELLAR MOTOR COMPLEX"/>
    <property type="match status" value="1"/>
</dbReference>
<keyword evidence="3" id="KW-0732">Signal</keyword>
<feature type="coiled-coil region" evidence="1">
    <location>
        <begin position="166"/>
        <end position="221"/>
    </location>
</feature>
<dbReference type="Pfam" id="PF00691">
    <property type="entry name" value="OmpA"/>
    <property type="match status" value="2"/>
</dbReference>
<feature type="signal peptide" evidence="3">
    <location>
        <begin position="1"/>
        <end position="16"/>
    </location>
</feature>
<accession>A0A813ID62</accession>
<dbReference type="InterPro" id="IPR050330">
    <property type="entry name" value="Bact_OuterMem_StrucFunc"/>
</dbReference>
<evidence type="ECO:0000256" key="3">
    <source>
        <dbReference type="SAM" id="SignalP"/>
    </source>
</evidence>
<dbReference type="CDD" id="cd07185">
    <property type="entry name" value="OmpA_C-like"/>
    <property type="match status" value="1"/>
</dbReference>
<dbReference type="PANTHER" id="PTHR30329:SF21">
    <property type="entry name" value="LIPOPROTEIN YIAD-RELATED"/>
    <property type="match status" value="1"/>
</dbReference>
<keyword evidence="1" id="KW-0175">Coiled coil</keyword>
<dbReference type="Proteomes" id="UP000626109">
    <property type="component" value="Unassembled WGS sequence"/>
</dbReference>
<dbReference type="SUPFAM" id="SSF103088">
    <property type="entry name" value="OmpA-like"/>
    <property type="match status" value="2"/>
</dbReference>
<evidence type="ECO:0000313" key="5">
    <source>
        <dbReference type="EMBL" id="CAE8650708.1"/>
    </source>
</evidence>